<feature type="transmembrane region" description="Helical" evidence="2">
    <location>
        <begin position="12"/>
        <end position="32"/>
    </location>
</feature>
<evidence type="ECO:0000313" key="4">
    <source>
        <dbReference type="Proteomes" id="UP000464657"/>
    </source>
</evidence>
<organism evidence="3 4">
    <name type="scientific">Kordia antarctica</name>
    <dbReference type="NCBI Taxonomy" id="1218801"/>
    <lineage>
        <taxon>Bacteria</taxon>
        <taxon>Pseudomonadati</taxon>
        <taxon>Bacteroidota</taxon>
        <taxon>Flavobacteriia</taxon>
        <taxon>Flavobacteriales</taxon>
        <taxon>Flavobacteriaceae</taxon>
        <taxon>Kordia</taxon>
    </lineage>
</organism>
<keyword evidence="4" id="KW-1185">Reference proteome</keyword>
<protein>
    <submittedName>
        <fullName evidence="3">Uncharacterized protein</fullName>
    </submittedName>
</protein>
<evidence type="ECO:0000256" key="1">
    <source>
        <dbReference type="SAM" id="MobiDB-lite"/>
    </source>
</evidence>
<dbReference type="KEGG" id="kan:IMCC3317_27600"/>
<evidence type="ECO:0000256" key="2">
    <source>
        <dbReference type="SAM" id="Phobius"/>
    </source>
</evidence>
<dbReference type="Proteomes" id="UP000464657">
    <property type="component" value="Chromosome"/>
</dbReference>
<proteinExistence type="predicted"/>
<accession>A0A7L4ZLJ8</accession>
<dbReference type="AlphaFoldDB" id="A0A7L4ZLJ8"/>
<keyword evidence="2" id="KW-0472">Membrane</keyword>
<dbReference type="EMBL" id="CP019288">
    <property type="protein sequence ID" value="QHI37381.1"/>
    <property type="molecule type" value="Genomic_DNA"/>
</dbReference>
<evidence type="ECO:0000313" key="3">
    <source>
        <dbReference type="EMBL" id="QHI37381.1"/>
    </source>
</evidence>
<feature type="region of interest" description="Disordered" evidence="1">
    <location>
        <begin position="39"/>
        <end position="59"/>
    </location>
</feature>
<reference evidence="3 4" key="1">
    <citation type="journal article" date="2013" name="Int. J. Syst. Evol. Microbiol.">
        <title>Kordia antarctica sp. nov., isolated from Antarctic seawater.</title>
        <authorList>
            <person name="Baek K."/>
            <person name="Choi A."/>
            <person name="Kang I."/>
            <person name="Lee K."/>
            <person name="Cho J.C."/>
        </authorList>
    </citation>
    <scope>NUCLEOTIDE SEQUENCE [LARGE SCALE GENOMIC DNA]</scope>
    <source>
        <strain evidence="3 4">IMCC3317</strain>
    </source>
</reference>
<gene>
    <name evidence="3" type="ORF">IMCC3317_27600</name>
</gene>
<keyword evidence="2" id="KW-1133">Transmembrane helix</keyword>
<sequence length="59" mass="6888">MRIEIISNNILLLSVFIFIVIIIAVIIYLYAFNSMKRNSKTKKRNTVDDEIEKELGKNT</sequence>
<keyword evidence="2" id="KW-0812">Transmembrane</keyword>
<name>A0A7L4ZLJ8_9FLAO</name>